<dbReference type="EMBL" id="CP031598">
    <property type="protein sequence ID" value="QEW24307.1"/>
    <property type="molecule type" value="Genomic_DNA"/>
</dbReference>
<dbReference type="EMBL" id="LAXI01000011">
    <property type="protein sequence ID" value="KRS16796.1"/>
    <property type="molecule type" value="Genomic_DNA"/>
</dbReference>
<dbReference type="OrthoDB" id="7863585at2"/>
<organism evidence="1 3">
    <name type="scientific">Roseovarius indicus</name>
    <dbReference type="NCBI Taxonomy" id="540747"/>
    <lineage>
        <taxon>Bacteria</taxon>
        <taxon>Pseudomonadati</taxon>
        <taxon>Pseudomonadota</taxon>
        <taxon>Alphaproteobacteria</taxon>
        <taxon>Rhodobacterales</taxon>
        <taxon>Roseobacteraceae</taxon>
        <taxon>Roseovarius</taxon>
    </lineage>
</organism>
<dbReference type="STRING" id="540747.SAMN04488031_102118"/>
<reference evidence="1 3" key="1">
    <citation type="submission" date="2015-04" db="EMBL/GenBank/DDBJ databases">
        <title>The draft genome sequence of Roseovarius indicus B108T.</title>
        <authorList>
            <person name="Li G."/>
            <person name="Lai Q."/>
            <person name="Shao Z."/>
            <person name="Yan P."/>
        </authorList>
    </citation>
    <scope>NUCLEOTIDE SEQUENCE [LARGE SCALE GENOMIC DNA]</scope>
    <source>
        <strain evidence="1 3">B108</strain>
    </source>
</reference>
<dbReference type="RefSeq" id="WP_057817432.1">
    <property type="nucleotide sequence ID" value="NZ_CP031598.1"/>
</dbReference>
<protein>
    <submittedName>
        <fullName evidence="1">Uncharacterized protein</fullName>
    </submittedName>
</protein>
<evidence type="ECO:0000313" key="3">
    <source>
        <dbReference type="Proteomes" id="UP000051401"/>
    </source>
</evidence>
<dbReference type="Proteomes" id="UP000051401">
    <property type="component" value="Unassembled WGS sequence"/>
</dbReference>
<dbReference type="KEGG" id="rid:RIdsm_00084"/>
<reference evidence="2 4" key="2">
    <citation type="submission" date="2018-08" db="EMBL/GenBank/DDBJ databases">
        <title>Genetic Globetrotter - A new plasmid hitch-hiking vast phylogenetic and geographic distances.</title>
        <authorList>
            <person name="Vollmers J."/>
            <person name="Petersen J."/>
        </authorList>
    </citation>
    <scope>NUCLEOTIDE SEQUENCE [LARGE SCALE GENOMIC DNA]</scope>
    <source>
        <strain evidence="2 4">DSM 26383</strain>
    </source>
</reference>
<keyword evidence="3" id="KW-1185">Reference proteome</keyword>
<name>A0A0T5P6Z8_9RHOB</name>
<evidence type="ECO:0000313" key="1">
    <source>
        <dbReference type="EMBL" id="KRS16796.1"/>
    </source>
</evidence>
<gene>
    <name evidence="2" type="ORF">RIdsm_00084</name>
    <name evidence="1" type="ORF">XM52_16325</name>
</gene>
<dbReference type="AlphaFoldDB" id="A0A0T5P6Z8"/>
<accession>A0A0T5P6Z8</accession>
<evidence type="ECO:0000313" key="2">
    <source>
        <dbReference type="EMBL" id="QEW24307.1"/>
    </source>
</evidence>
<proteinExistence type="predicted"/>
<dbReference type="PATRIC" id="fig|540747.5.peg.988"/>
<sequence>MTAERRPSRRFPRFGALFVLVFALYAGVAPGTMPAWLNGGLTLVLCTGGETVTITLDENGDPVERTHERCDWSVQQLATETGAQGHALPHVTIAHPADARLRAFAARVAPPFLLQSPRAPPRLL</sequence>
<dbReference type="Proteomes" id="UP000325785">
    <property type="component" value="Chromosome"/>
</dbReference>
<evidence type="ECO:0000313" key="4">
    <source>
        <dbReference type="Proteomes" id="UP000325785"/>
    </source>
</evidence>